<sequence length="172" mass="18739">MSEENKKTEEIKEIFIEDIVLDTGAPEKETKDEKGDKDEKGKKSSKPRGRAKKKDVKQIPIGLAFVQATYNNTMVTLTDPNGNVLAWSSAGKMGFKGPKKATPYAASLIVKNVAEKVFPYGLKEVSVFVKGVGSGRDGAVRALHANNINVTSIKDVTPIPHNGCRPCKVRRV</sequence>
<dbReference type="NCBIfam" id="TIGR03632">
    <property type="entry name" value="uS11_bact"/>
    <property type="match status" value="1"/>
</dbReference>
<gene>
    <name evidence="7" type="primary">rpsK</name>
    <name evidence="10" type="ORF">UU49_C0003G0015</name>
</gene>
<dbReference type="GO" id="GO:0006412">
    <property type="term" value="P:translation"/>
    <property type="evidence" value="ECO:0007669"/>
    <property type="project" value="UniProtKB-UniRule"/>
</dbReference>
<evidence type="ECO:0000256" key="4">
    <source>
        <dbReference type="ARBA" id="ARBA00022980"/>
    </source>
</evidence>
<dbReference type="Pfam" id="PF00411">
    <property type="entry name" value="Ribosomal_S11"/>
    <property type="match status" value="1"/>
</dbReference>
<feature type="compositionally biased region" description="Basic residues" evidence="9">
    <location>
        <begin position="43"/>
        <end position="55"/>
    </location>
</feature>
<dbReference type="InterPro" id="IPR018102">
    <property type="entry name" value="Ribosomal_uS11_CS"/>
</dbReference>
<accession>A0A0G0VJM3</accession>
<comment type="caution">
    <text evidence="10">The sequence shown here is derived from an EMBL/GenBank/DDBJ whole genome shotgun (WGS) entry which is preliminary data.</text>
</comment>
<keyword evidence="5 7" id="KW-0687">Ribonucleoprotein</keyword>
<reference evidence="10 11" key="1">
    <citation type="journal article" date="2015" name="Nature">
        <title>rRNA introns, odd ribosomes, and small enigmatic genomes across a large radiation of phyla.</title>
        <authorList>
            <person name="Brown C.T."/>
            <person name="Hug L.A."/>
            <person name="Thomas B.C."/>
            <person name="Sharon I."/>
            <person name="Castelle C.J."/>
            <person name="Singh A."/>
            <person name="Wilkins M.J."/>
            <person name="Williams K.H."/>
            <person name="Banfield J.F."/>
        </authorList>
    </citation>
    <scope>NUCLEOTIDE SEQUENCE [LARGE SCALE GENOMIC DNA]</scope>
</reference>
<dbReference type="GO" id="GO:0005840">
    <property type="term" value="C:ribosome"/>
    <property type="evidence" value="ECO:0007669"/>
    <property type="project" value="UniProtKB-KW"/>
</dbReference>
<dbReference type="Gene3D" id="3.30.420.80">
    <property type="entry name" value="Ribosomal protein S11"/>
    <property type="match status" value="1"/>
</dbReference>
<name>A0A0G0VJM3_9BACT</name>
<keyword evidence="3 7" id="KW-0694">RNA-binding</keyword>
<dbReference type="PATRIC" id="fig|1619048.3.peg.127"/>
<dbReference type="GO" id="GO:0019843">
    <property type="term" value="F:rRNA binding"/>
    <property type="evidence" value="ECO:0007669"/>
    <property type="project" value="UniProtKB-UniRule"/>
</dbReference>
<dbReference type="GO" id="GO:1990904">
    <property type="term" value="C:ribonucleoprotein complex"/>
    <property type="evidence" value="ECO:0007669"/>
    <property type="project" value="UniProtKB-KW"/>
</dbReference>
<dbReference type="PROSITE" id="PS00054">
    <property type="entry name" value="RIBOSOMAL_S11"/>
    <property type="match status" value="1"/>
</dbReference>
<dbReference type="InterPro" id="IPR036967">
    <property type="entry name" value="Ribosomal_uS11_sf"/>
</dbReference>
<dbReference type="PANTHER" id="PTHR11759">
    <property type="entry name" value="40S RIBOSOMAL PROTEIN S14/30S RIBOSOMAL PROTEIN S11"/>
    <property type="match status" value="1"/>
</dbReference>
<comment type="subunit">
    <text evidence="7">Part of the 30S ribosomal subunit. Interacts with proteins S7 and S18. Binds to IF-3.</text>
</comment>
<keyword evidence="4 7" id="KW-0689">Ribosomal protein</keyword>
<dbReference type="HAMAP" id="MF_01310">
    <property type="entry name" value="Ribosomal_uS11"/>
    <property type="match status" value="1"/>
</dbReference>
<evidence type="ECO:0000313" key="10">
    <source>
        <dbReference type="EMBL" id="KKR99801.1"/>
    </source>
</evidence>
<evidence type="ECO:0000256" key="2">
    <source>
        <dbReference type="ARBA" id="ARBA00022730"/>
    </source>
</evidence>
<evidence type="ECO:0000256" key="9">
    <source>
        <dbReference type="SAM" id="MobiDB-lite"/>
    </source>
</evidence>
<evidence type="ECO:0000256" key="8">
    <source>
        <dbReference type="RuleBase" id="RU003629"/>
    </source>
</evidence>
<organism evidence="10 11">
    <name type="scientific">Candidatus Magasanikbacteria bacterium GW2011_GWC2_41_17</name>
    <dbReference type="NCBI Taxonomy" id="1619048"/>
    <lineage>
        <taxon>Bacteria</taxon>
        <taxon>Candidatus Magasanikiibacteriota</taxon>
    </lineage>
</organism>
<comment type="similarity">
    <text evidence="1 7 8">Belongs to the universal ribosomal protein uS11 family.</text>
</comment>
<feature type="compositionally biased region" description="Basic and acidic residues" evidence="9">
    <location>
        <begin position="25"/>
        <end position="42"/>
    </location>
</feature>
<dbReference type="NCBIfam" id="NF003698">
    <property type="entry name" value="PRK05309.1"/>
    <property type="match status" value="1"/>
</dbReference>
<dbReference type="EMBL" id="LCAV01000003">
    <property type="protein sequence ID" value="KKR99801.1"/>
    <property type="molecule type" value="Genomic_DNA"/>
</dbReference>
<evidence type="ECO:0000256" key="6">
    <source>
        <dbReference type="ARBA" id="ARBA00035160"/>
    </source>
</evidence>
<dbReference type="AlphaFoldDB" id="A0A0G0VJM3"/>
<dbReference type="STRING" id="1619048.UU49_C0003G0015"/>
<dbReference type="SUPFAM" id="SSF53137">
    <property type="entry name" value="Translational machinery components"/>
    <property type="match status" value="1"/>
</dbReference>
<dbReference type="GO" id="GO:0003735">
    <property type="term" value="F:structural constituent of ribosome"/>
    <property type="evidence" value="ECO:0007669"/>
    <property type="project" value="InterPro"/>
</dbReference>
<dbReference type="InterPro" id="IPR019981">
    <property type="entry name" value="Ribosomal_uS11_bac-type"/>
</dbReference>
<evidence type="ECO:0000256" key="5">
    <source>
        <dbReference type="ARBA" id="ARBA00023274"/>
    </source>
</evidence>
<evidence type="ECO:0000256" key="7">
    <source>
        <dbReference type="HAMAP-Rule" id="MF_01310"/>
    </source>
</evidence>
<keyword evidence="2 7" id="KW-0699">rRNA-binding</keyword>
<evidence type="ECO:0000256" key="3">
    <source>
        <dbReference type="ARBA" id="ARBA00022884"/>
    </source>
</evidence>
<dbReference type="InterPro" id="IPR001971">
    <property type="entry name" value="Ribosomal_uS11"/>
</dbReference>
<evidence type="ECO:0000256" key="1">
    <source>
        <dbReference type="ARBA" id="ARBA00006194"/>
    </source>
</evidence>
<dbReference type="FunFam" id="3.30.420.80:FF:000010">
    <property type="entry name" value="30S ribosomal protein S11"/>
    <property type="match status" value="1"/>
</dbReference>
<comment type="function">
    <text evidence="7">Located on the platform of the 30S subunit, it bridges several disparate RNA helices of the 16S rRNA. Forms part of the Shine-Dalgarno cleft in the 70S ribosome.</text>
</comment>
<evidence type="ECO:0000313" key="11">
    <source>
        <dbReference type="Proteomes" id="UP000034108"/>
    </source>
</evidence>
<proteinExistence type="inferred from homology"/>
<dbReference type="Proteomes" id="UP000034108">
    <property type="component" value="Unassembled WGS sequence"/>
</dbReference>
<protein>
    <recommendedName>
        <fullName evidence="6 7">Small ribosomal subunit protein uS11</fullName>
    </recommendedName>
</protein>
<feature type="region of interest" description="Disordered" evidence="9">
    <location>
        <begin position="18"/>
        <end position="55"/>
    </location>
</feature>